<reference evidence="3 4" key="1">
    <citation type="submission" date="2016-10" db="EMBL/GenBank/DDBJ databases">
        <authorList>
            <person name="de Groot N.N."/>
        </authorList>
    </citation>
    <scope>NUCLEOTIDE SEQUENCE [LARGE SCALE GENOMIC DNA]</scope>
    <source>
        <strain evidence="3 4">DSM 21668</strain>
    </source>
</reference>
<evidence type="ECO:0000313" key="3">
    <source>
        <dbReference type="EMBL" id="SDL45777.1"/>
    </source>
</evidence>
<evidence type="ECO:0000313" key="4">
    <source>
        <dbReference type="Proteomes" id="UP000198901"/>
    </source>
</evidence>
<dbReference type="CDD" id="cd04186">
    <property type="entry name" value="GT_2_like_c"/>
    <property type="match status" value="1"/>
</dbReference>
<evidence type="ECO:0000256" key="1">
    <source>
        <dbReference type="SAM" id="Phobius"/>
    </source>
</evidence>
<dbReference type="Pfam" id="PF00535">
    <property type="entry name" value="Glycos_transf_2"/>
    <property type="match status" value="1"/>
</dbReference>
<sequence length="331" mass="38724">MPLVIDVSILIINYKCPDLTIAAIRSVREWTRRVSYEVIVVDNESQDDSRERVLAAEPAITWIDMGYNAGFARANNRAIREASGRYYLLLNADTLLCSDVIDESVRRMDAEPELTASAPLQLHEDGTRHPFYRSFAEFRRVFYIVPIRFQGFVEKCLPATQYADPRQHDWLVGAFMLVRREAAEKAGLLDESFFMYGEDVEWSYRLGKTGKLVYFEDLGFIHLTNDSPFRRKDVSYVNRFNTQMQVSNLLWLRKQYGRGAYLVVMLNYLILAPVFLGWKMTVNLLKGKSPFRDLDNQLRFARRVRVLLHYFWPTWTNKPGFYRIKPEENIA</sequence>
<feature type="transmembrane region" description="Helical" evidence="1">
    <location>
        <begin position="259"/>
        <end position="278"/>
    </location>
</feature>
<dbReference type="Gene3D" id="3.90.550.10">
    <property type="entry name" value="Spore Coat Polysaccharide Biosynthesis Protein SpsA, Chain A"/>
    <property type="match status" value="1"/>
</dbReference>
<protein>
    <recommendedName>
        <fullName evidence="2">Glycosyltransferase 2-like domain-containing protein</fullName>
    </recommendedName>
</protein>
<name>A0A1G9K7L6_9BACT</name>
<dbReference type="STRING" id="563176.SAMN04488090_0913"/>
<feature type="domain" description="Glycosyltransferase 2-like" evidence="2">
    <location>
        <begin position="8"/>
        <end position="151"/>
    </location>
</feature>
<organism evidence="3 4">
    <name type="scientific">Siphonobacter aquaeclarae</name>
    <dbReference type="NCBI Taxonomy" id="563176"/>
    <lineage>
        <taxon>Bacteria</taxon>
        <taxon>Pseudomonadati</taxon>
        <taxon>Bacteroidota</taxon>
        <taxon>Cytophagia</taxon>
        <taxon>Cytophagales</taxon>
        <taxon>Cytophagaceae</taxon>
        <taxon>Siphonobacter</taxon>
    </lineage>
</organism>
<dbReference type="PANTHER" id="PTHR43179">
    <property type="entry name" value="RHAMNOSYLTRANSFERASE WBBL"/>
    <property type="match status" value="1"/>
</dbReference>
<accession>A0A1G9K7L6</accession>
<gene>
    <name evidence="3" type="ORF">SAMN04488090_0913</name>
</gene>
<dbReference type="InterPro" id="IPR001173">
    <property type="entry name" value="Glyco_trans_2-like"/>
</dbReference>
<dbReference type="Proteomes" id="UP000198901">
    <property type="component" value="Unassembled WGS sequence"/>
</dbReference>
<evidence type="ECO:0000259" key="2">
    <source>
        <dbReference type="Pfam" id="PF00535"/>
    </source>
</evidence>
<proteinExistence type="predicted"/>
<dbReference type="EMBL" id="FNGS01000002">
    <property type="protein sequence ID" value="SDL45777.1"/>
    <property type="molecule type" value="Genomic_DNA"/>
</dbReference>
<dbReference type="InterPro" id="IPR029044">
    <property type="entry name" value="Nucleotide-diphossugar_trans"/>
</dbReference>
<keyword evidence="4" id="KW-1185">Reference proteome</keyword>
<dbReference type="PANTHER" id="PTHR43179:SF7">
    <property type="entry name" value="RHAMNOSYLTRANSFERASE WBBL"/>
    <property type="match status" value="1"/>
</dbReference>
<dbReference type="RefSeq" id="WP_245689866.1">
    <property type="nucleotide sequence ID" value="NZ_FNGS01000002.1"/>
</dbReference>
<keyword evidence="1" id="KW-1133">Transmembrane helix</keyword>
<keyword evidence="1" id="KW-0472">Membrane</keyword>
<keyword evidence="1" id="KW-0812">Transmembrane</keyword>
<dbReference type="AlphaFoldDB" id="A0A1G9K7L6"/>
<dbReference type="SUPFAM" id="SSF53448">
    <property type="entry name" value="Nucleotide-diphospho-sugar transferases"/>
    <property type="match status" value="1"/>
</dbReference>